<proteinExistence type="predicted"/>
<evidence type="ECO:0000313" key="1">
    <source>
        <dbReference type="EMBL" id="EGD96968.1"/>
    </source>
</evidence>
<evidence type="ECO:0000313" key="2">
    <source>
        <dbReference type="Proteomes" id="UP000009172"/>
    </source>
</evidence>
<name>F2S069_TRIT1</name>
<accession>F2S069</accession>
<gene>
    <name evidence="1" type="ORF">TESG_04392</name>
</gene>
<dbReference type="Proteomes" id="UP000009172">
    <property type="component" value="Unassembled WGS sequence"/>
</dbReference>
<keyword evidence="2" id="KW-1185">Reference proteome</keyword>
<dbReference type="EMBL" id="GG698498">
    <property type="protein sequence ID" value="EGD96968.1"/>
    <property type="molecule type" value="Genomic_DNA"/>
</dbReference>
<dbReference type="HOGENOM" id="CLU_1653405_0_0_1"/>
<reference evidence="2" key="1">
    <citation type="journal article" date="2012" name="MBio">
        <title>Comparative genome analysis of Trichophyton rubrum and related dermatophytes reveals candidate genes involved in infection.</title>
        <authorList>
            <person name="Martinez D.A."/>
            <person name="Oliver B.G."/>
            <person name="Graeser Y."/>
            <person name="Goldberg J.M."/>
            <person name="Li W."/>
            <person name="Martinez-Rossi N.M."/>
            <person name="Monod M."/>
            <person name="Shelest E."/>
            <person name="Barton R.C."/>
            <person name="Birch E."/>
            <person name="Brakhage A.A."/>
            <person name="Chen Z."/>
            <person name="Gurr S.J."/>
            <person name="Heiman D."/>
            <person name="Heitman J."/>
            <person name="Kosti I."/>
            <person name="Rossi A."/>
            <person name="Saif S."/>
            <person name="Samalova M."/>
            <person name="Saunders C.W."/>
            <person name="Shea T."/>
            <person name="Summerbell R.C."/>
            <person name="Xu J."/>
            <person name="Young S."/>
            <person name="Zeng Q."/>
            <person name="Birren B.W."/>
            <person name="Cuomo C.A."/>
            <person name="White T.C."/>
        </authorList>
    </citation>
    <scope>NUCLEOTIDE SEQUENCE [LARGE SCALE GENOMIC DNA]</scope>
    <source>
        <strain evidence="2">CBS 112818</strain>
    </source>
</reference>
<sequence length="178" mass="19794">MTQFKFSCKLFDRCSCRMGAISRTLMEVKCSGILTLKPSGIFLCIGSHGRRSTPPNQTLGYFSYRFAFVQAYMYAGYELPGMQAAIFPAGDKGCKSMGHLFSRKKEIPHREKRIKASSIRGSACTEHLARSKGEIPLCALSNRKTNPLSVSACCLACLSSIIAKLQIRKQKQEQTFYA</sequence>
<dbReference type="AlphaFoldDB" id="F2S069"/>
<protein>
    <submittedName>
        <fullName evidence="1">Uncharacterized protein</fullName>
    </submittedName>
</protein>
<organism evidence="1 2">
    <name type="scientific">Trichophyton tonsurans (strain CBS 112818)</name>
    <name type="common">Scalp ringworm fungus</name>
    <dbReference type="NCBI Taxonomy" id="647933"/>
    <lineage>
        <taxon>Eukaryota</taxon>
        <taxon>Fungi</taxon>
        <taxon>Dikarya</taxon>
        <taxon>Ascomycota</taxon>
        <taxon>Pezizomycotina</taxon>
        <taxon>Eurotiomycetes</taxon>
        <taxon>Eurotiomycetidae</taxon>
        <taxon>Onygenales</taxon>
        <taxon>Arthrodermataceae</taxon>
        <taxon>Trichophyton</taxon>
    </lineage>
</organism>